<keyword evidence="2" id="KW-1185">Reference proteome</keyword>
<dbReference type="EMBL" id="MCFL01000016">
    <property type="protein sequence ID" value="ORZ36576.1"/>
    <property type="molecule type" value="Genomic_DNA"/>
</dbReference>
<dbReference type="AlphaFoldDB" id="A0A1Y2HPQ0"/>
<protein>
    <submittedName>
        <fullName evidence="1">Uncharacterized protein</fullName>
    </submittedName>
</protein>
<dbReference type="Proteomes" id="UP000193411">
    <property type="component" value="Unassembled WGS sequence"/>
</dbReference>
<proteinExistence type="predicted"/>
<name>A0A1Y2HPQ0_9FUNG</name>
<accession>A0A1Y2HPQ0</accession>
<gene>
    <name evidence="1" type="ORF">BCR44DRAFT_74835</name>
</gene>
<comment type="caution">
    <text evidence="1">The sequence shown here is derived from an EMBL/GenBank/DDBJ whole genome shotgun (WGS) entry which is preliminary data.</text>
</comment>
<evidence type="ECO:0000313" key="1">
    <source>
        <dbReference type="EMBL" id="ORZ36576.1"/>
    </source>
</evidence>
<sequence length="234" mass="26277">MFQGQVLACPHLVECRPQQVPSAHLTMRLVCCKLGRHCQIDGRVHNSLHGPLPKRLYLVQHGAGYVLEGMLTTVTRISSIALLIVSFWHPMRLRYTRHHAVAEARRCGCRRDAHCLPPQVISVCFSAQRLVLLHPLDHIKCLDCMRDLAARLAPTATTAFKNRRITPLVRAATGDEKKHFRTALRGMRNAQAFAAALGRMDPGGRVCRLRAWRCGANEPRFFRACCRVCGCVGR</sequence>
<reference evidence="1 2" key="1">
    <citation type="submission" date="2016-07" db="EMBL/GenBank/DDBJ databases">
        <title>Pervasive Adenine N6-methylation of Active Genes in Fungi.</title>
        <authorList>
            <consortium name="DOE Joint Genome Institute"/>
            <person name="Mondo S.J."/>
            <person name="Dannebaum R.O."/>
            <person name="Kuo R.C."/>
            <person name="Labutti K."/>
            <person name="Haridas S."/>
            <person name="Kuo A."/>
            <person name="Salamov A."/>
            <person name="Ahrendt S.R."/>
            <person name="Lipzen A."/>
            <person name="Sullivan W."/>
            <person name="Andreopoulos W.B."/>
            <person name="Clum A."/>
            <person name="Lindquist E."/>
            <person name="Daum C."/>
            <person name="Ramamoorthy G.K."/>
            <person name="Gryganskyi A."/>
            <person name="Culley D."/>
            <person name="Magnuson J.K."/>
            <person name="James T.Y."/>
            <person name="O'Malley M.A."/>
            <person name="Stajich J.E."/>
            <person name="Spatafora J.W."/>
            <person name="Visel A."/>
            <person name="Grigoriev I.V."/>
        </authorList>
    </citation>
    <scope>NUCLEOTIDE SEQUENCE [LARGE SCALE GENOMIC DNA]</scope>
    <source>
        <strain evidence="1 2">PL171</strain>
    </source>
</reference>
<evidence type="ECO:0000313" key="2">
    <source>
        <dbReference type="Proteomes" id="UP000193411"/>
    </source>
</evidence>
<organism evidence="1 2">
    <name type="scientific">Catenaria anguillulae PL171</name>
    <dbReference type="NCBI Taxonomy" id="765915"/>
    <lineage>
        <taxon>Eukaryota</taxon>
        <taxon>Fungi</taxon>
        <taxon>Fungi incertae sedis</taxon>
        <taxon>Blastocladiomycota</taxon>
        <taxon>Blastocladiomycetes</taxon>
        <taxon>Blastocladiales</taxon>
        <taxon>Catenariaceae</taxon>
        <taxon>Catenaria</taxon>
    </lineage>
</organism>